<sequence>MAVFAQVCFRYKHIGSNFTDRPILKTKHRETMKKILTFLLLATCCISAFSQKGPKPKGVFSTVGTSEITKKDKLIGTYKIRNKRFNVYCGYQDLDTDLRQEKGDTLEVYKIVSSEKDKWKHSEFEITKYATRNGKIIREGFYKAENDTLTVTEHGFDYYNADKLITKYITDKYGLKEISKEMKGINSQNLSDKYLKPAEVKVPPPAKN</sequence>
<proteinExistence type="predicted"/>
<dbReference type="AlphaFoldDB" id="A0A1N7IMC7"/>
<evidence type="ECO:0000313" key="2">
    <source>
        <dbReference type="EMBL" id="SIS38146.1"/>
    </source>
</evidence>
<evidence type="ECO:0000313" key="3">
    <source>
        <dbReference type="Proteomes" id="UP000186106"/>
    </source>
</evidence>
<dbReference type="STRING" id="112234.SAMN05421768_10666"/>
<gene>
    <name evidence="1" type="ORF">EG359_02300</name>
    <name evidence="2" type="ORF">SAMN05421768_10666</name>
</gene>
<protein>
    <submittedName>
        <fullName evidence="2">Uncharacterized protein</fullName>
    </submittedName>
</protein>
<dbReference type="EMBL" id="FTNZ01000006">
    <property type="protein sequence ID" value="SIS38146.1"/>
    <property type="molecule type" value="Genomic_DNA"/>
</dbReference>
<dbReference type="KEGG" id="cjt:EG359_02300"/>
<reference evidence="1 4" key="2">
    <citation type="submission" date="2018-11" db="EMBL/GenBank/DDBJ databases">
        <title>Proposal to divide the Flavobacteriaceae and reorganize its genera based on Amino Acid Identity values calculated from whole genome sequences.</title>
        <authorList>
            <person name="Nicholson A.C."/>
            <person name="Gulvik C.A."/>
            <person name="Whitney A.M."/>
            <person name="Humrighouse B.W."/>
            <person name="Bell M."/>
            <person name="Holmes B."/>
            <person name="Steigerwalt A.G."/>
            <person name="Villarma A."/>
            <person name="Sheth M."/>
            <person name="Batra D."/>
            <person name="Pryor J."/>
            <person name="Bernardet J.-F."/>
            <person name="Hugo C."/>
            <person name="Kampfer P."/>
            <person name="Newman J."/>
            <person name="McQuiston J.R."/>
        </authorList>
    </citation>
    <scope>NUCLEOTIDE SEQUENCE [LARGE SCALE GENOMIC DNA]</scope>
    <source>
        <strain evidence="1 4">DSM 16927</strain>
    </source>
</reference>
<dbReference type="Proteomes" id="UP000279541">
    <property type="component" value="Chromosome"/>
</dbReference>
<dbReference type="EMBL" id="CP033926">
    <property type="protein sequence ID" value="AZA98506.1"/>
    <property type="molecule type" value="Genomic_DNA"/>
</dbReference>
<name>A0A1N7IMC7_9FLAO</name>
<evidence type="ECO:0000313" key="1">
    <source>
        <dbReference type="EMBL" id="AZA98506.1"/>
    </source>
</evidence>
<keyword evidence="4" id="KW-1185">Reference proteome</keyword>
<reference evidence="2 3" key="1">
    <citation type="submission" date="2017-01" db="EMBL/GenBank/DDBJ databases">
        <authorList>
            <person name="Mah S.A."/>
            <person name="Swanson W.J."/>
            <person name="Moy G.W."/>
            <person name="Vacquier V.D."/>
        </authorList>
    </citation>
    <scope>NUCLEOTIDE SEQUENCE [LARGE SCALE GENOMIC DNA]</scope>
    <source>
        <strain evidence="2 3">DSM 16927</strain>
    </source>
</reference>
<evidence type="ECO:0000313" key="4">
    <source>
        <dbReference type="Proteomes" id="UP000279541"/>
    </source>
</evidence>
<organism evidence="2 3">
    <name type="scientific">Chryseobacterium joostei</name>
    <dbReference type="NCBI Taxonomy" id="112234"/>
    <lineage>
        <taxon>Bacteria</taxon>
        <taxon>Pseudomonadati</taxon>
        <taxon>Bacteroidota</taxon>
        <taxon>Flavobacteriia</taxon>
        <taxon>Flavobacteriales</taxon>
        <taxon>Weeksellaceae</taxon>
        <taxon>Chryseobacterium group</taxon>
        <taxon>Chryseobacterium</taxon>
    </lineage>
</organism>
<dbReference type="Proteomes" id="UP000186106">
    <property type="component" value="Unassembled WGS sequence"/>
</dbReference>
<accession>A0A1N7IMC7</accession>